<feature type="region of interest" description="Disordered" evidence="1">
    <location>
        <begin position="1"/>
        <end position="42"/>
    </location>
</feature>
<reference evidence="2" key="1">
    <citation type="submission" date="2023-10" db="EMBL/GenBank/DDBJ databases">
        <authorList>
            <person name="Chen Y."/>
            <person name="Shah S."/>
            <person name="Dougan E. K."/>
            <person name="Thang M."/>
            <person name="Chan C."/>
        </authorList>
    </citation>
    <scope>NUCLEOTIDE SEQUENCE [LARGE SCALE GENOMIC DNA]</scope>
</reference>
<comment type="caution">
    <text evidence="2">The sequence shown here is derived from an EMBL/GenBank/DDBJ whole genome shotgun (WGS) entry which is preliminary data.</text>
</comment>
<evidence type="ECO:0000313" key="2">
    <source>
        <dbReference type="EMBL" id="CAK0873005.1"/>
    </source>
</evidence>
<protein>
    <submittedName>
        <fullName evidence="2">Uncharacterized protein</fullName>
    </submittedName>
</protein>
<feature type="compositionally biased region" description="Polar residues" evidence="1">
    <location>
        <begin position="1"/>
        <end position="21"/>
    </location>
</feature>
<evidence type="ECO:0000256" key="1">
    <source>
        <dbReference type="SAM" id="MobiDB-lite"/>
    </source>
</evidence>
<dbReference type="Proteomes" id="UP001189429">
    <property type="component" value="Unassembled WGS sequence"/>
</dbReference>
<dbReference type="EMBL" id="CAUYUJ010017227">
    <property type="protein sequence ID" value="CAK0873005.1"/>
    <property type="molecule type" value="Genomic_DNA"/>
</dbReference>
<name>A0ABN9VIH4_9DINO</name>
<sequence>MTTPRGKSTPEASPRSQSQRPASMPMSARSTRLAGASMVEQSSEYRQHFKENQNCYASMSKKPLTPYHPNAFRSRLMEPSFKPPMKNESSIVFDSGMHYCHKRRFTTTHKANYLGGPIDVCTNQGILSNRYVIQRDAQQK</sequence>
<proteinExistence type="predicted"/>
<keyword evidence="3" id="KW-1185">Reference proteome</keyword>
<gene>
    <name evidence="2" type="ORF">PCOR1329_LOCUS58315</name>
</gene>
<organism evidence="2 3">
    <name type="scientific">Prorocentrum cordatum</name>
    <dbReference type="NCBI Taxonomy" id="2364126"/>
    <lineage>
        <taxon>Eukaryota</taxon>
        <taxon>Sar</taxon>
        <taxon>Alveolata</taxon>
        <taxon>Dinophyceae</taxon>
        <taxon>Prorocentrales</taxon>
        <taxon>Prorocentraceae</taxon>
        <taxon>Prorocentrum</taxon>
    </lineage>
</organism>
<accession>A0ABN9VIH4</accession>
<evidence type="ECO:0000313" key="3">
    <source>
        <dbReference type="Proteomes" id="UP001189429"/>
    </source>
</evidence>